<keyword evidence="2" id="KW-1185">Reference proteome</keyword>
<organism evidence="1 2">
    <name type="scientific">Streptomyces montanus</name>
    <dbReference type="NCBI Taxonomy" id="2580423"/>
    <lineage>
        <taxon>Bacteria</taxon>
        <taxon>Bacillati</taxon>
        <taxon>Actinomycetota</taxon>
        <taxon>Actinomycetes</taxon>
        <taxon>Kitasatosporales</taxon>
        <taxon>Streptomycetaceae</taxon>
        <taxon>Streptomyces</taxon>
    </lineage>
</organism>
<dbReference type="Gene3D" id="3.10.180.10">
    <property type="entry name" value="2,3-Dihydroxybiphenyl 1,2-Dioxygenase, domain 1"/>
    <property type="match status" value="1"/>
</dbReference>
<protein>
    <submittedName>
        <fullName evidence="1">Uncharacterized protein</fullName>
    </submittedName>
</protein>
<dbReference type="RefSeq" id="WP_138050333.1">
    <property type="nucleotide sequence ID" value="NZ_VBZC01000077.1"/>
</dbReference>
<dbReference type="SUPFAM" id="SSF54593">
    <property type="entry name" value="Glyoxalase/Bleomycin resistance protein/Dihydroxybiphenyl dioxygenase"/>
    <property type="match status" value="1"/>
</dbReference>
<proteinExistence type="predicted"/>
<dbReference type="AlphaFoldDB" id="A0A5R9FDD2"/>
<dbReference type="EMBL" id="VBZC01000077">
    <property type="protein sequence ID" value="TLS40479.1"/>
    <property type="molecule type" value="Genomic_DNA"/>
</dbReference>
<reference evidence="1 2" key="1">
    <citation type="submission" date="2019-05" db="EMBL/GenBank/DDBJ databases">
        <title>Streptomyces sp. NEAU-C151, a novel actinomycete isolated from soil.</title>
        <authorList>
            <person name="Han L."/>
            <person name="Jiang H."/>
        </authorList>
    </citation>
    <scope>NUCLEOTIDE SEQUENCE [LARGE SCALE GENOMIC DNA]</scope>
    <source>
        <strain evidence="1 2">NEAU-C151</strain>
    </source>
</reference>
<comment type="caution">
    <text evidence="1">The sequence shown here is derived from an EMBL/GenBank/DDBJ whole genome shotgun (WGS) entry which is preliminary data.</text>
</comment>
<dbReference type="Proteomes" id="UP000305906">
    <property type="component" value="Unassembled WGS sequence"/>
</dbReference>
<evidence type="ECO:0000313" key="1">
    <source>
        <dbReference type="EMBL" id="TLS40479.1"/>
    </source>
</evidence>
<dbReference type="InterPro" id="IPR029068">
    <property type="entry name" value="Glyas_Bleomycin-R_OHBP_Dase"/>
</dbReference>
<evidence type="ECO:0000313" key="2">
    <source>
        <dbReference type="Proteomes" id="UP000305906"/>
    </source>
</evidence>
<accession>A0A5R9FDD2</accession>
<name>A0A5R9FDD2_9ACTN</name>
<gene>
    <name evidence="1" type="ORF">FE633_41470</name>
</gene>
<sequence length="111" mass="12428">MRRDQRVVGTVHGPRLPAVPDRRARAPWRGIPARILSCLGIEPVVTEPHPKRLIADTARRLRAAGTDLLEIPATYYDDLDARYEFAPGELDTYRELGILYDGRGPICGHSL</sequence>